<dbReference type="Pfam" id="PF13561">
    <property type="entry name" value="adh_short_C2"/>
    <property type="match status" value="1"/>
</dbReference>
<evidence type="ECO:0000256" key="2">
    <source>
        <dbReference type="ARBA" id="ARBA00023002"/>
    </source>
</evidence>
<dbReference type="PANTHER" id="PTHR24321">
    <property type="entry name" value="DEHYDROGENASES, SHORT CHAIN"/>
    <property type="match status" value="1"/>
</dbReference>
<organism evidence="4 5">
    <name type="scientific">Lachnellula arida</name>
    <dbReference type="NCBI Taxonomy" id="1316785"/>
    <lineage>
        <taxon>Eukaryota</taxon>
        <taxon>Fungi</taxon>
        <taxon>Dikarya</taxon>
        <taxon>Ascomycota</taxon>
        <taxon>Pezizomycotina</taxon>
        <taxon>Leotiomycetes</taxon>
        <taxon>Helotiales</taxon>
        <taxon>Lachnaceae</taxon>
        <taxon>Lachnellula</taxon>
    </lineage>
</organism>
<dbReference type="SUPFAM" id="SSF51735">
    <property type="entry name" value="NAD(P)-binding Rossmann-fold domains"/>
    <property type="match status" value="1"/>
</dbReference>
<dbReference type="OrthoDB" id="5840532at2759"/>
<evidence type="ECO:0000256" key="1">
    <source>
        <dbReference type="ARBA" id="ARBA00006484"/>
    </source>
</evidence>
<accession>A0A8T9BBX5</accession>
<comment type="caution">
    <text evidence="4">The sequence shown here is derived from an EMBL/GenBank/DDBJ whole genome shotgun (WGS) entry which is preliminary data.</text>
</comment>
<dbReference type="PANTHER" id="PTHR24321:SF12">
    <property type="entry name" value="SHORT-CHAIN DEHYDROGENASE_REDUCTASE FAMILY, PUTATIVE (AFU_ORTHOLOGUE AFUA_5G14340)-RELATED"/>
    <property type="match status" value="1"/>
</dbReference>
<evidence type="ECO:0000313" key="4">
    <source>
        <dbReference type="EMBL" id="TVY17225.1"/>
    </source>
</evidence>
<protein>
    <submittedName>
        <fullName evidence="4">Dihydroanticapsin 7-dehydrogenase</fullName>
    </submittedName>
</protein>
<dbReference type="PRINTS" id="PR00080">
    <property type="entry name" value="SDRFAMILY"/>
</dbReference>
<reference evidence="4 5" key="1">
    <citation type="submission" date="2018-05" db="EMBL/GenBank/DDBJ databases">
        <title>Whole genome sequencing for identification of molecular markers to develop diagnostic detection tools for the regulated plant pathogen Lachnellula willkommii.</title>
        <authorList>
            <person name="Giroux E."/>
            <person name="Bilodeau G."/>
        </authorList>
    </citation>
    <scope>NUCLEOTIDE SEQUENCE [LARGE SCALE GENOMIC DNA]</scope>
    <source>
        <strain evidence="4 5">CBS 203.66</strain>
    </source>
</reference>
<dbReference type="Pfam" id="PF00106">
    <property type="entry name" value="adh_short"/>
    <property type="match status" value="1"/>
</dbReference>
<name>A0A8T9BBX5_9HELO</name>
<dbReference type="CDD" id="cd05233">
    <property type="entry name" value="SDR_c"/>
    <property type="match status" value="1"/>
</dbReference>
<sequence length="293" mass="30971">MATTLLKGTAYITGGASDTHTPPGIGRATAFGLARHGIQRLALTDISQENLSATSSALKSRFPDVEIEAIQLDVRDVKAVDDSMVQAVKRFGRIDVAVNVAGIVGAGKTTDASEEADWTGVLDVNLNGVWRCQRAQVRAMMKQEFEGERSFKCEDGVVKVLILYGGRNLGIREGRGSIINVSSMYGLIAAPAYIPATPYTSSKHGVIGLTRSDAITYAPHGIRINAICPGYVRTPLLHAAVIAGSMDPEIAKTPMGRLAEVEEIADTIAFMASPMASFMAGSALLVDGGYSAN</sequence>
<keyword evidence="5" id="KW-1185">Reference proteome</keyword>
<dbReference type="InterPro" id="IPR036291">
    <property type="entry name" value="NAD(P)-bd_dom_sf"/>
</dbReference>
<dbReference type="Proteomes" id="UP000469559">
    <property type="component" value="Unassembled WGS sequence"/>
</dbReference>
<dbReference type="PRINTS" id="PR00081">
    <property type="entry name" value="GDHRDH"/>
</dbReference>
<evidence type="ECO:0000313" key="5">
    <source>
        <dbReference type="Proteomes" id="UP000469559"/>
    </source>
</evidence>
<evidence type="ECO:0000256" key="3">
    <source>
        <dbReference type="RuleBase" id="RU000363"/>
    </source>
</evidence>
<dbReference type="Gene3D" id="3.40.50.720">
    <property type="entry name" value="NAD(P)-binding Rossmann-like Domain"/>
    <property type="match status" value="1"/>
</dbReference>
<gene>
    <name evidence="4" type="primary">bacC</name>
    <name evidence="4" type="ORF">LARI1_G005607</name>
</gene>
<comment type="similarity">
    <text evidence="1 3">Belongs to the short-chain dehydrogenases/reductases (SDR) family.</text>
</comment>
<proteinExistence type="inferred from homology"/>
<dbReference type="InterPro" id="IPR002347">
    <property type="entry name" value="SDR_fam"/>
</dbReference>
<dbReference type="AlphaFoldDB" id="A0A8T9BBX5"/>
<keyword evidence="2" id="KW-0560">Oxidoreductase</keyword>
<dbReference type="EMBL" id="QGMF01000276">
    <property type="protein sequence ID" value="TVY17225.1"/>
    <property type="molecule type" value="Genomic_DNA"/>
</dbReference>
<dbReference type="GO" id="GO:0016491">
    <property type="term" value="F:oxidoreductase activity"/>
    <property type="evidence" value="ECO:0007669"/>
    <property type="project" value="UniProtKB-KW"/>
</dbReference>